<evidence type="ECO:0000256" key="5">
    <source>
        <dbReference type="PROSITE-ProRule" id="PRU00502"/>
    </source>
</evidence>
<dbReference type="HOGENOM" id="CLU_005952_1_0_1"/>
<dbReference type="InterPro" id="IPR001607">
    <property type="entry name" value="Znf_UBP"/>
</dbReference>
<dbReference type="AlphaFoldDB" id="A0A0D9XFD7"/>
<feature type="region of interest" description="Disordered" evidence="6">
    <location>
        <begin position="97"/>
        <end position="132"/>
    </location>
</feature>
<sequence>MGKKVKTKGKNPRKAQQQQQREPTAAATPSDAGSEDAAAAAVVQDAGNSTEEAAGPASASGREQCGHYGGDSAKLDMILLEIMSSKHFASCEHCRDDAPRKKGGGGGGKEKGGKQQKKKGGGPKGATAKKQAKAQKSDIWVCLDCGRHFCGGEVDMSKPYGHARRHAKQDRHWWAARFDDPTVAFCLSCEKEVSIEMPRIETVAAAPAEVGGAVDRDIGLFNLHGSVIRGLPNLGNTCFFNAVMQSLLALDRLRNKMLGPDVPTGALLMSLKKLFIETSASNDVGGALSPKNLFSNICSKYPQFRGYQMQDSHELLRCFLDGLHTEEIEARKLADEPSSAGVPTIVDSIFGGQLSSTVSSTECTHNSVKHDQFLDLSLPVPSRRPPAKSVSSPPAKRTKQSLRDRNKNRRYGKIVAQVSPTIEASKKEKIQTVAECNDSQIPGSELGQVVSEKEPEPSECSESCASVPNQEQTGTSNVEDGLVGDIWLDYLDDADEAKSEILDSANSTEAGQIWEDGGVVIYGPPTQDDALLKEQVLGSEHSGENHVDDGASSQPVILLPYKEFGSTPEEMDGTTENPQKPEDAVPPPAVSPLTEDNTLLASVGDGDQDDYAGLGDMFNEPEATSEVKKDTGTVEDINVMAWSSNSAEDEVDDSNAPVSVEGCLALFTEAELLSEPWHCEHCSNSVACANTIDGKDDEMVISANERKDGEEMMAGGDETQGGDKLIANCIEKEGIDQNMATDGCSDNLNAGMNSKEGGCANSSLAGADNSCDANFPEDGEVALLKTGTLLVVDKTEQENNKAYHLETRDLNNSAVEYTSSSKPSQESAQRKDERNVDVASEETTAPQCCDNESASCSTTSKNEVECGAGAEEIVTSSLPSETQRILPGERDNEDVVTRNQGRRKRMKMLGKAHQGQDNQNEQKESGKKVFRAAMRRILISKAPPVLTINLNRFSQDSHGRFKKLKGHVRFKETLDVRPFMDPRSEENKNTTYRLVGVVEHSGTITGGHYVAFVRTGKIGGRQQRNTDSKSWFYASDAQVRESSLEEVLRCEAYILFYERVGD</sequence>
<feature type="compositionally biased region" description="Low complexity" evidence="6">
    <location>
        <begin position="30"/>
        <end position="47"/>
    </location>
</feature>
<dbReference type="eggNOG" id="KOG1873">
    <property type="taxonomic scope" value="Eukaryota"/>
</dbReference>
<dbReference type="Gene3D" id="3.90.70.10">
    <property type="entry name" value="Cysteine proteinases"/>
    <property type="match status" value="2"/>
</dbReference>
<reference evidence="10" key="2">
    <citation type="submission" date="2013-12" db="EMBL/GenBank/DDBJ databases">
        <authorList>
            <person name="Yu Y."/>
            <person name="Lee S."/>
            <person name="de Baynast K."/>
            <person name="Wissotski M."/>
            <person name="Liu L."/>
            <person name="Talag J."/>
            <person name="Goicoechea J."/>
            <person name="Angelova A."/>
            <person name="Jetty R."/>
            <person name="Kudrna D."/>
            <person name="Golser W."/>
            <person name="Rivera L."/>
            <person name="Zhang J."/>
            <person name="Wing R."/>
        </authorList>
    </citation>
    <scope>NUCLEOTIDE SEQUENCE</scope>
</reference>
<feature type="region of interest" description="Disordered" evidence="6">
    <location>
        <begin position="815"/>
        <end position="842"/>
    </location>
</feature>
<feature type="region of interest" description="Disordered" evidence="6">
    <location>
        <begin position="377"/>
        <end position="412"/>
    </location>
</feature>
<dbReference type="GO" id="GO:0016579">
    <property type="term" value="P:protein deubiquitination"/>
    <property type="evidence" value="ECO:0007669"/>
    <property type="project" value="InterPro"/>
</dbReference>
<comment type="similarity">
    <text evidence="1">Belongs to the peptidase C19 family.</text>
</comment>
<dbReference type="FunFam" id="3.30.40.10:FF:000606">
    <property type="entry name" value="Ubiquitinyl hydrolase 1"/>
    <property type="match status" value="1"/>
</dbReference>
<dbReference type="PANTHER" id="PTHR24006:SF781">
    <property type="entry name" value="LD34905P"/>
    <property type="match status" value="1"/>
</dbReference>
<feature type="compositionally biased region" description="Low complexity" evidence="6">
    <location>
        <begin position="458"/>
        <end position="468"/>
    </location>
</feature>
<evidence type="ECO:0000256" key="3">
    <source>
        <dbReference type="ARBA" id="ARBA00022771"/>
    </source>
</evidence>
<dbReference type="EnsemblPlants" id="LPERR09G11800.1">
    <property type="protein sequence ID" value="LPERR09G11800.1"/>
    <property type="gene ID" value="LPERR09G11800"/>
</dbReference>
<dbReference type="InterPro" id="IPR013083">
    <property type="entry name" value="Znf_RING/FYVE/PHD"/>
</dbReference>
<feature type="region of interest" description="Disordered" evidence="6">
    <location>
        <begin position="565"/>
        <end position="594"/>
    </location>
</feature>
<evidence type="ECO:0000256" key="6">
    <source>
        <dbReference type="SAM" id="MobiDB-lite"/>
    </source>
</evidence>
<feature type="region of interest" description="Disordered" evidence="6">
    <location>
        <begin position="1"/>
        <end position="65"/>
    </location>
</feature>
<dbReference type="InterPro" id="IPR001394">
    <property type="entry name" value="Peptidase_C19_UCH"/>
</dbReference>
<feature type="domain" description="UBP-type" evidence="8">
    <location>
        <begin position="89"/>
        <end position="214"/>
    </location>
</feature>
<dbReference type="PROSITE" id="PS00972">
    <property type="entry name" value="USP_1"/>
    <property type="match status" value="1"/>
</dbReference>
<dbReference type="InterPro" id="IPR018200">
    <property type="entry name" value="USP_CS"/>
</dbReference>
<dbReference type="GO" id="GO:0008270">
    <property type="term" value="F:zinc ion binding"/>
    <property type="evidence" value="ECO:0007669"/>
    <property type="project" value="UniProtKB-KW"/>
</dbReference>
<dbReference type="GO" id="GO:0005634">
    <property type="term" value="C:nucleus"/>
    <property type="evidence" value="ECO:0007669"/>
    <property type="project" value="TreeGrafter"/>
</dbReference>
<evidence type="ECO:0000259" key="7">
    <source>
        <dbReference type="PROSITE" id="PS50235"/>
    </source>
</evidence>
<dbReference type="FunFam" id="3.90.70.10:FF:000121">
    <property type="entry name" value="Ubiquitinyl hydrolase 1"/>
    <property type="match status" value="1"/>
</dbReference>
<evidence type="ECO:0000313" key="9">
    <source>
        <dbReference type="EnsemblPlants" id="LPERR09G11800.1"/>
    </source>
</evidence>
<dbReference type="InterPro" id="IPR038765">
    <property type="entry name" value="Papain-like_cys_pep_sf"/>
</dbReference>
<dbReference type="SUPFAM" id="SSF57850">
    <property type="entry name" value="RING/U-box"/>
    <property type="match status" value="1"/>
</dbReference>
<dbReference type="Gramene" id="LPERR09G11800.1">
    <property type="protein sequence ID" value="LPERR09G11800.1"/>
    <property type="gene ID" value="LPERR09G11800"/>
</dbReference>
<dbReference type="InterPro" id="IPR050164">
    <property type="entry name" value="Peptidase_C19"/>
</dbReference>
<protein>
    <submittedName>
        <fullName evidence="9">Uncharacterized protein</fullName>
    </submittedName>
</protein>
<dbReference type="InterPro" id="IPR028889">
    <property type="entry name" value="USP"/>
</dbReference>
<feature type="compositionally biased region" description="Basic residues" evidence="6">
    <location>
        <begin position="1"/>
        <end position="13"/>
    </location>
</feature>
<dbReference type="SUPFAM" id="SSF54001">
    <property type="entry name" value="Cysteine proteinases"/>
    <property type="match status" value="1"/>
</dbReference>
<feature type="region of interest" description="Disordered" evidence="6">
    <location>
        <begin position="441"/>
        <end position="478"/>
    </location>
</feature>
<keyword evidence="3 5" id="KW-0863">Zinc-finger</keyword>
<proteinExistence type="inferred from homology"/>
<accession>A0A0D9XFD7</accession>
<evidence type="ECO:0000256" key="1">
    <source>
        <dbReference type="ARBA" id="ARBA00009085"/>
    </source>
</evidence>
<feature type="compositionally biased region" description="Polar residues" evidence="6">
    <location>
        <begin position="469"/>
        <end position="478"/>
    </location>
</feature>
<dbReference type="Pfam" id="PF02148">
    <property type="entry name" value="zf-UBP"/>
    <property type="match status" value="1"/>
</dbReference>
<dbReference type="GO" id="GO:0004843">
    <property type="term" value="F:cysteine-type deubiquitinase activity"/>
    <property type="evidence" value="ECO:0007669"/>
    <property type="project" value="InterPro"/>
</dbReference>
<keyword evidence="2" id="KW-0479">Metal-binding</keyword>
<dbReference type="PROSITE" id="PS50235">
    <property type="entry name" value="USP_3"/>
    <property type="match status" value="1"/>
</dbReference>
<dbReference type="PROSITE" id="PS00973">
    <property type="entry name" value="USP_2"/>
    <property type="match status" value="1"/>
</dbReference>
<dbReference type="PROSITE" id="PS50271">
    <property type="entry name" value="ZF_UBP"/>
    <property type="match status" value="1"/>
</dbReference>
<reference evidence="9" key="3">
    <citation type="submission" date="2015-04" db="UniProtKB">
        <authorList>
            <consortium name="EnsemblPlants"/>
        </authorList>
    </citation>
    <scope>IDENTIFICATION</scope>
</reference>
<feature type="domain" description="USP" evidence="7">
    <location>
        <begin position="229"/>
        <end position="1060"/>
    </location>
</feature>
<dbReference type="PANTHER" id="PTHR24006">
    <property type="entry name" value="UBIQUITIN CARBOXYL-TERMINAL HYDROLASE"/>
    <property type="match status" value="1"/>
</dbReference>
<feature type="compositionally biased region" description="Polar residues" evidence="6">
    <location>
        <begin position="815"/>
        <end position="827"/>
    </location>
</feature>
<feature type="compositionally biased region" description="Basic residues" evidence="6">
    <location>
        <begin position="396"/>
        <end position="412"/>
    </location>
</feature>
<dbReference type="GO" id="GO:0005829">
    <property type="term" value="C:cytosol"/>
    <property type="evidence" value="ECO:0007669"/>
    <property type="project" value="TreeGrafter"/>
</dbReference>
<dbReference type="Gene3D" id="3.30.40.10">
    <property type="entry name" value="Zinc/RING finger domain, C3HC4 (zinc finger)"/>
    <property type="match status" value="1"/>
</dbReference>
<organism evidence="9 10">
    <name type="scientific">Leersia perrieri</name>
    <dbReference type="NCBI Taxonomy" id="77586"/>
    <lineage>
        <taxon>Eukaryota</taxon>
        <taxon>Viridiplantae</taxon>
        <taxon>Streptophyta</taxon>
        <taxon>Embryophyta</taxon>
        <taxon>Tracheophyta</taxon>
        <taxon>Spermatophyta</taxon>
        <taxon>Magnoliopsida</taxon>
        <taxon>Liliopsida</taxon>
        <taxon>Poales</taxon>
        <taxon>Poaceae</taxon>
        <taxon>BOP clade</taxon>
        <taxon>Oryzoideae</taxon>
        <taxon>Oryzeae</taxon>
        <taxon>Oryzinae</taxon>
        <taxon>Leersia</taxon>
    </lineage>
</organism>
<dbReference type="Proteomes" id="UP000032180">
    <property type="component" value="Chromosome 9"/>
</dbReference>
<name>A0A0D9XFD7_9ORYZ</name>
<evidence type="ECO:0000256" key="2">
    <source>
        <dbReference type="ARBA" id="ARBA00022723"/>
    </source>
</evidence>
<evidence type="ECO:0000259" key="8">
    <source>
        <dbReference type="PROSITE" id="PS50271"/>
    </source>
</evidence>
<evidence type="ECO:0000256" key="4">
    <source>
        <dbReference type="ARBA" id="ARBA00022833"/>
    </source>
</evidence>
<reference evidence="9 10" key="1">
    <citation type="submission" date="2012-08" db="EMBL/GenBank/DDBJ databases">
        <title>Oryza genome evolution.</title>
        <authorList>
            <person name="Wing R.A."/>
        </authorList>
    </citation>
    <scope>NUCLEOTIDE SEQUENCE</scope>
</reference>
<dbReference type="Pfam" id="PF00443">
    <property type="entry name" value="UCH"/>
    <property type="match status" value="1"/>
</dbReference>
<keyword evidence="10" id="KW-1185">Reference proteome</keyword>
<evidence type="ECO:0000313" key="10">
    <source>
        <dbReference type="Proteomes" id="UP000032180"/>
    </source>
</evidence>
<keyword evidence="4" id="KW-0862">Zinc</keyword>
<dbReference type="STRING" id="77586.A0A0D9XFD7"/>